<dbReference type="EMBL" id="JAFJMO010000005">
    <property type="protein sequence ID" value="KAJ8275615.1"/>
    <property type="molecule type" value="Genomic_DNA"/>
</dbReference>
<dbReference type="GO" id="GO:0005856">
    <property type="term" value="C:cytoskeleton"/>
    <property type="evidence" value="ECO:0007669"/>
    <property type="project" value="UniProtKB-SubCell"/>
</dbReference>
<evidence type="ECO:0000256" key="3">
    <source>
        <dbReference type="ARBA" id="ARBA00004274"/>
    </source>
</evidence>
<comment type="similarity">
    <text evidence="4">Belongs to the sarcoglycan beta/delta/gamma/zeta family.</text>
</comment>
<dbReference type="GO" id="GO:0048738">
    <property type="term" value="P:cardiac muscle tissue development"/>
    <property type="evidence" value="ECO:0007669"/>
    <property type="project" value="TreeGrafter"/>
</dbReference>
<evidence type="ECO:0000313" key="17">
    <source>
        <dbReference type="Proteomes" id="UP001152803"/>
    </source>
</evidence>
<proteinExistence type="inferred from homology"/>
<feature type="transmembrane region" description="Helical" evidence="15">
    <location>
        <begin position="55"/>
        <end position="78"/>
    </location>
</feature>
<evidence type="ECO:0000256" key="9">
    <source>
        <dbReference type="ARBA" id="ARBA00022968"/>
    </source>
</evidence>
<comment type="function">
    <text evidence="1">Component of the sarcoglycan complex, a subcomplex of the dystrophin-glycoprotein complex which forms a link between the F-actin cytoskeleton and the extracellular matrix.</text>
</comment>
<evidence type="ECO:0000256" key="5">
    <source>
        <dbReference type="ARBA" id="ARBA00020453"/>
    </source>
</evidence>
<dbReference type="PANTHER" id="PTHR12939">
    <property type="entry name" value="SARCOGLYCAN"/>
    <property type="match status" value="1"/>
</dbReference>
<dbReference type="Proteomes" id="UP001152803">
    <property type="component" value="Unassembled WGS sequence"/>
</dbReference>
<name>A0A9Q1I200_CONCO</name>
<evidence type="ECO:0000256" key="6">
    <source>
        <dbReference type="ARBA" id="ARBA00022475"/>
    </source>
</evidence>
<evidence type="ECO:0000256" key="8">
    <source>
        <dbReference type="ARBA" id="ARBA00022692"/>
    </source>
</evidence>
<keyword evidence="17" id="KW-1185">Reference proteome</keyword>
<comment type="subcellular location">
    <subcellularLocation>
        <location evidence="3">Cell membrane</location>
        <location evidence="3">Sarcolemma</location>
        <topology evidence="3">Single-pass type II membrane protein</topology>
    </subcellularLocation>
    <subcellularLocation>
        <location evidence="2">Cytoplasm</location>
        <location evidence="2">Cytoskeleton</location>
    </subcellularLocation>
</comment>
<dbReference type="InterPro" id="IPR039972">
    <property type="entry name" value="Sarcoglycan_gamma/delta/zeta"/>
</dbReference>
<gene>
    <name evidence="16" type="ORF">COCON_G00073670</name>
</gene>
<evidence type="ECO:0000256" key="12">
    <source>
        <dbReference type="ARBA" id="ARBA00023157"/>
    </source>
</evidence>
<keyword evidence="11 15" id="KW-0472">Membrane</keyword>
<organism evidence="16 17">
    <name type="scientific">Conger conger</name>
    <name type="common">Conger eel</name>
    <name type="synonym">Muraena conger</name>
    <dbReference type="NCBI Taxonomy" id="82655"/>
    <lineage>
        <taxon>Eukaryota</taxon>
        <taxon>Metazoa</taxon>
        <taxon>Chordata</taxon>
        <taxon>Craniata</taxon>
        <taxon>Vertebrata</taxon>
        <taxon>Euteleostomi</taxon>
        <taxon>Actinopterygii</taxon>
        <taxon>Neopterygii</taxon>
        <taxon>Teleostei</taxon>
        <taxon>Anguilliformes</taxon>
        <taxon>Congridae</taxon>
        <taxon>Conger</taxon>
    </lineage>
</organism>
<keyword evidence="12" id="KW-1015">Disulfide bond</keyword>
<evidence type="ECO:0000256" key="7">
    <source>
        <dbReference type="ARBA" id="ARBA00022490"/>
    </source>
</evidence>
<evidence type="ECO:0000256" key="4">
    <source>
        <dbReference type="ARBA" id="ARBA00007574"/>
    </source>
</evidence>
<protein>
    <recommendedName>
        <fullName evidence="5">Gamma-sarcoglycan</fullName>
    </recommendedName>
</protein>
<dbReference type="InterPro" id="IPR006875">
    <property type="entry name" value="Sarcoglycan"/>
</dbReference>
<dbReference type="PANTHER" id="PTHR12939:SF4">
    <property type="entry name" value="GAMMA-SARCOGLYCAN"/>
    <property type="match status" value="1"/>
</dbReference>
<accession>A0A9Q1I200</accession>
<dbReference type="GO" id="GO:0016012">
    <property type="term" value="C:sarcoglycan complex"/>
    <property type="evidence" value="ECO:0007669"/>
    <property type="project" value="InterPro"/>
</dbReference>
<comment type="caution">
    <text evidence="16">The sequence shown here is derived from an EMBL/GenBank/DDBJ whole genome shotgun (WGS) entry which is preliminary data.</text>
</comment>
<sequence>MRTRRSASAEDAVPNSEFTQMVQEESASLTWDSGVTDTGGRCVYKLRICSWWKSCLHFLSLLLLAALVVNFALTIWIFKVIHFNTEGMGLLKVRSQGIKLQGVSEFLFPIYAQEIHSSEDSPLRVHSSQNVTLRACNGEGDVTGSLTLAPQMVEAYVQFLEVTSDKGDLILSADDTQMTVGAEELRVVGPGGALFENSLETPLIQAENYEDLRLESPTRSVSVDAPKGVHIHAVAGGAEAVSNTDILLHSREGALVLDAGTVRLPNLPLGTGGERGTVQGLYEVCVCPDGRLYASAAGTGSTCRENSRDC</sequence>
<evidence type="ECO:0000256" key="10">
    <source>
        <dbReference type="ARBA" id="ARBA00022989"/>
    </source>
</evidence>
<dbReference type="Pfam" id="PF04790">
    <property type="entry name" value="Sarcoglycan_1"/>
    <property type="match status" value="1"/>
</dbReference>
<dbReference type="AlphaFoldDB" id="A0A9Q1I200"/>
<evidence type="ECO:0000256" key="13">
    <source>
        <dbReference type="ARBA" id="ARBA00023180"/>
    </source>
</evidence>
<keyword evidence="14" id="KW-0206">Cytoskeleton</keyword>
<keyword evidence="6" id="KW-1003">Cell membrane</keyword>
<dbReference type="GO" id="GO:0042383">
    <property type="term" value="C:sarcolemma"/>
    <property type="evidence" value="ECO:0007669"/>
    <property type="project" value="UniProtKB-SubCell"/>
</dbReference>
<keyword evidence="7" id="KW-0963">Cytoplasm</keyword>
<evidence type="ECO:0000256" key="11">
    <source>
        <dbReference type="ARBA" id="ARBA00023136"/>
    </source>
</evidence>
<dbReference type="GO" id="GO:0060047">
    <property type="term" value="P:heart contraction"/>
    <property type="evidence" value="ECO:0007669"/>
    <property type="project" value="TreeGrafter"/>
</dbReference>
<evidence type="ECO:0000256" key="15">
    <source>
        <dbReference type="SAM" id="Phobius"/>
    </source>
</evidence>
<evidence type="ECO:0000256" key="2">
    <source>
        <dbReference type="ARBA" id="ARBA00004245"/>
    </source>
</evidence>
<keyword evidence="8 15" id="KW-0812">Transmembrane</keyword>
<dbReference type="OrthoDB" id="8881719at2759"/>
<keyword evidence="10 15" id="KW-1133">Transmembrane helix</keyword>
<keyword evidence="9" id="KW-0735">Signal-anchor</keyword>
<evidence type="ECO:0000256" key="1">
    <source>
        <dbReference type="ARBA" id="ARBA00002860"/>
    </source>
</evidence>
<keyword evidence="13" id="KW-0325">Glycoprotein</keyword>
<reference evidence="16" key="1">
    <citation type="journal article" date="2023" name="Science">
        <title>Genome structures resolve the early diversification of teleost fishes.</title>
        <authorList>
            <person name="Parey E."/>
            <person name="Louis A."/>
            <person name="Montfort J."/>
            <person name="Bouchez O."/>
            <person name="Roques C."/>
            <person name="Iampietro C."/>
            <person name="Lluch J."/>
            <person name="Castinel A."/>
            <person name="Donnadieu C."/>
            <person name="Desvignes T."/>
            <person name="Floi Bucao C."/>
            <person name="Jouanno E."/>
            <person name="Wen M."/>
            <person name="Mejri S."/>
            <person name="Dirks R."/>
            <person name="Jansen H."/>
            <person name="Henkel C."/>
            <person name="Chen W.J."/>
            <person name="Zahm M."/>
            <person name="Cabau C."/>
            <person name="Klopp C."/>
            <person name="Thompson A.W."/>
            <person name="Robinson-Rechavi M."/>
            <person name="Braasch I."/>
            <person name="Lecointre G."/>
            <person name="Bobe J."/>
            <person name="Postlethwait J.H."/>
            <person name="Berthelot C."/>
            <person name="Roest Crollius H."/>
            <person name="Guiguen Y."/>
        </authorList>
    </citation>
    <scope>NUCLEOTIDE SEQUENCE</scope>
    <source>
        <strain evidence="16">Concon-B</strain>
    </source>
</reference>
<evidence type="ECO:0000256" key="14">
    <source>
        <dbReference type="ARBA" id="ARBA00023212"/>
    </source>
</evidence>
<evidence type="ECO:0000313" key="16">
    <source>
        <dbReference type="EMBL" id="KAJ8275615.1"/>
    </source>
</evidence>